<name>A0A2Y9C781_9RHOB</name>
<organism evidence="3 5">
    <name type="scientific">Jannaschia seohaensis</name>
    <dbReference type="NCBI Taxonomy" id="475081"/>
    <lineage>
        <taxon>Bacteria</taxon>
        <taxon>Pseudomonadati</taxon>
        <taxon>Pseudomonadota</taxon>
        <taxon>Alphaproteobacteria</taxon>
        <taxon>Rhodobacterales</taxon>
        <taxon>Roseobacteraceae</taxon>
        <taxon>Jannaschia</taxon>
    </lineage>
</organism>
<evidence type="ECO:0000313" key="5">
    <source>
        <dbReference type="Proteomes" id="UP000251571"/>
    </source>
</evidence>
<dbReference type="RefSeq" id="WP_109564141.1">
    <property type="nucleotide sequence ID" value="NZ_QGDJ01000003.1"/>
</dbReference>
<dbReference type="AlphaFoldDB" id="A0A2Y9C781"/>
<evidence type="ECO:0000313" key="2">
    <source>
        <dbReference type="EMBL" id="PWJ20577.1"/>
    </source>
</evidence>
<dbReference type="EMBL" id="UETC01000003">
    <property type="protein sequence ID" value="SSA44673.1"/>
    <property type="molecule type" value="Genomic_DNA"/>
</dbReference>
<evidence type="ECO:0000313" key="3">
    <source>
        <dbReference type="EMBL" id="SSA44673.1"/>
    </source>
</evidence>
<accession>A0A2Y9C781</accession>
<dbReference type="Proteomes" id="UP000245839">
    <property type="component" value="Unassembled WGS sequence"/>
</dbReference>
<evidence type="ECO:0000256" key="1">
    <source>
        <dbReference type="SAM" id="MobiDB-lite"/>
    </source>
</evidence>
<evidence type="ECO:0000313" key="4">
    <source>
        <dbReference type="Proteomes" id="UP000245839"/>
    </source>
</evidence>
<protein>
    <submittedName>
        <fullName evidence="3">Protein required for attachment to host cells</fullName>
    </submittedName>
</protein>
<keyword evidence="4" id="KW-1185">Reference proteome</keyword>
<feature type="compositionally biased region" description="Basic and acidic residues" evidence="1">
    <location>
        <begin position="42"/>
        <end position="51"/>
    </location>
</feature>
<dbReference type="OrthoDB" id="9812459at2"/>
<proteinExistence type="predicted"/>
<sequence>MAQHKTWALVTNGVHARLLSGLDGGEIADRMELFTKGESPHLRDILSDRPGRSFSSDASGRRSAMEPGSDPILSDMEEFAQETLDTLEAELRAGHLTRLAIFAAPKMLGVLRKKMPASLSDVLVLERDLNLINLPEAELRDAVIGALQEEREA</sequence>
<reference evidence="2 4" key="2">
    <citation type="submission" date="2018-03" db="EMBL/GenBank/DDBJ databases">
        <title>Genomic Encyclopedia of Archaeal and Bacterial Type Strains, Phase II (KMG-II): from individual species to whole genera.</title>
        <authorList>
            <person name="Goeker M."/>
        </authorList>
    </citation>
    <scope>NUCLEOTIDE SEQUENCE [LARGE SCALE GENOMIC DNA]</scope>
    <source>
        <strain evidence="2 4">DSM 25227</strain>
    </source>
</reference>
<dbReference type="EMBL" id="QGDJ01000003">
    <property type="protein sequence ID" value="PWJ20577.1"/>
    <property type="molecule type" value="Genomic_DNA"/>
</dbReference>
<dbReference type="Proteomes" id="UP000251571">
    <property type="component" value="Unassembled WGS sequence"/>
</dbReference>
<reference evidence="3 5" key="1">
    <citation type="submission" date="2016-10" db="EMBL/GenBank/DDBJ databases">
        <authorList>
            <person name="Cai Z."/>
        </authorList>
    </citation>
    <scope>NUCLEOTIDE SEQUENCE [LARGE SCALE GENOMIC DNA]</scope>
    <source>
        <strain evidence="3 5">DSM 25227</strain>
    </source>
</reference>
<feature type="region of interest" description="Disordered" evidence="1">
    <location>
        <begin position="42"/>
        <end position="72"/>
    </location>
</feature>
<dbReference type="InterPro" id="IPR019291">
    <property type="entry name" value="Host_attachment_protein"/>
</dbReference>
<gene>
    <name evidence="2" type="ORF">BCF38_103396</name>
    <name evidence="3" type="ORF">SAMN05421539_103396</name>
</gene>
<dbReference type="Pfam" id="PF10116">
    <property type="entry name" value="Host_attach"/>
    <property type="match status" value="1"/>
</dbReference>